<name>A0A9P4DBP3_CLODI</name>
<organism evidence="1 2">
    <name type="scientific">Clostridioides difficile</name>
    <name type="common">Peptoclostridium difficile</name>
    <dbReference type="NCBI Taxonomy" id="1496"/>
    <lineage>
        <taxon>Bacteria</taxon>
        <taxon>Bacillati</taxon>
        <taxon>Bacillota</taxon>
        <taxon>Clostridia</taxon>
        <taxon>Peptostreptococcales</taxon>
        <taxon>Peptostreptococcaceae</taxon>
        <taxon>Clostridioides</taxon>
    </lineage>
</organism>
<accession>A0A9P4DBP3</accession>
<dbReference type="Proteomes" id="UP000879542">
    <property type="component" value="Unassembled WGS sequence"/>
</dbReference>
<comment type="caution">
    <text evidence="1">The sequence shown here is derived from an EMBL/GenBank/DDBJ whole genome shotgun (WGS) entry which is preliminary data.</text>
</comment>
<dbReference type="RefSeq" id="WP_074136218.1">
    <property type="nucleotide sequence ID" value="NZ_AP025558.1"/>
</dbReference>
<reference evidence="1" key="1">
    <citation type="journal article" date="2018" name="Genome Biol.">
        <title>SKESA: strategic k-mer extension for scrupulous assemblies.</title>
        <authorList>
            <person name="Souvorov A."/>
            <person name="Agarwala R."/>
            <person name="Lipman D.J."/>
        </authorList>
    </citation>
    <scope>NUCLEOTIDE SEQUENCE</scope>
    <source>
        <strain evidence="1">Clostridioides</strain>
    </source>
</reference>
<reference evidence="1" key="2">
    <citation type="submission" date="2021-06" db="EMBL/GenBank/DDBJ databases">
        <authorList>
            <consortium name="NCBI Pathogen Detection Project"/>
        </authorList>
    </citation>
    <scope>NUCLEOTIDE SEQUENCE</scope>
    <source>
        <strain evidence="1">Clostridioides</strain>
    </source>
</reference>
<evidence type="ECO:0000313" key="2">
    <source>
        <dbReference type="Proteomes" id="UP000879542"/>
    </source>
</evidence>
<protein>
    <submittedName>
        <fullName evidence="1">Uncharacterized protein</fullName>
    </submittedName>
</protein>
<dbReference type="AlphaFoldDB" id="A0A9P4DBP3"/>
<sequence>MNKRIKMKKGLIHKKCDERCVNYDFVISNNLITCNVCIGCKYKENMDEVCEENYKKLRSK</sequence>
<proteinExistence type="predicted"/>
<dbReference type="EMBL" id="DAEQIJ010000043">
    <property type="protein sequence ID" value="HBH2622201.1"/>
    <property type="molecule type" value="Genomic_DNA"/>
</dbReference>
<gene>
    <name evidence="1" type="ORF">KRQ00_004033</name>
</gene>
<evidence type="ECO:0000313" key="1">
    <source>
        <dbReference type="EMBL" id="HBH2622201.1"/>
    </source>
</evidence>